<dbReference type="EC" id="2.1.1.77" evidence="3"/>
<comment type="caution">
    <text evidence="12">The sequence shown here is derived from an EMBL/GenBank/DDBJ whole genome shotgun (WGS) entry which is preliminary data.</text>
</comment>
<comment type="similarity">
    <text evidence="2">Belongs to the methyltransferase superfamily. L-isoaspartyl/D-aspartyl protein methyltransferase family.</text>
</comment>
<evidence type="ECO:0000256" key="7">
    <source>
        <dbReference type="ARBA" id="ARBA00022679"/>
    </source>
</evidence>
<dbReference type="PANTHER" id="PTHR11579:SF0">
    <property type="entry name" value="PROTEIN-L-ISOASPARTATE(D-ASPARTATE) O-METHYLTRANSFERASE"/>
    <property type="match status" value="1"/>
</dbReference>
<organism evidence="12 13">
    <name type="scientific">Umezawaea tangerina</name>
    <dbReference type="NCBI Taxonomy" id="84725"/>
    <lineage>
        <taxon>Bacteria</taxon>
        <taxon>Bacillati</taxon>
        <taxon>Actinomycetota</taxon>
        <taxon>Actinomycetes</taxon>
        <taxon>Pseudonocardiales</taxon>
        <taxon>Pseudonocardiaceae</taxon>
        <taxon>Umezawaea</taxon>
    </lineage>
</organism>
<keyword evidence="5" id="KW-0963">Cytoplasm</keyword>
<evidence type="ECO:0000256" key="5">
    <source>
        <dbReference type="ARBA" id="ARBA00022490"/>
    </source>
</evidence>
<name>A0A2T0S6Z7_9PSEU</name>
<reference evidence="12 13" key="1">
    <citation type="submission" date="2018-03" db="EMBL/GenBank/DDBJ databases">
        <title>Genomic Encyclopedia of Archaeal and Bacterial Type Strains, Phase II (KMG-II): from individual species to whole genera.</title>
        <authorList>
            <person name="Goeker M."/>
        </authorList>
    </citation>
    <scope>NUCLEOTIDE SEQUENCE [LARGE SCALE GENOMIC DNA]</scope>
    <source>
        <strain evidence="12 13">DSM 44720</strain>
    </source>
</reference>
<keyword evidence="6 12" id="KW-0489">Methyltransferase</keyword>
<dbReference type="EMBL" id="PVTF01000026">
    <property type="protein sequence ID" value="PRY29190.1"/>
    <property type="molecule type" value="Genomic_DNA"/>
</dbReference>
<evidence type="ECO:0000256" key="11">
    <source>
        <dbReference type="ARBA" id="ARBA00031350"/>
    </source>
</evidence>
<proteinExistence type="inferred from homology"/>
<dbReference type="Gene3D" id="3.40.50.150">
    <property type="entry name" value="Vaccinia Virus protein VP39"/>
    <property type="match status" value="1"/>
</dbReference>
<dbReference type="AlphaFoldDB" id="A0A2T0S6Z7"/>
<evidence type="ECO:0000313" key="12">
    <source>
        <dbReference type="EMBL" id="PRY29190.1"/>
    </source>
</evidence>
<dbReference type="NCBIfam" id="TIGR04364">
    <property type="entry name" value="methyltran_FxLD"/>
    <property type="match status" value="1"/>
</dbReference>
<dbReference type="GO" id="GO:0032259">
    <property type="term" value="P:methylation"/>
    <property type="evidence" value="ECO:0007669"/>
    <property type="project" value="UniProtKB-KW"/>
</dbReference>
<dbReference type="InterPro" id="IPR027573">
    <property type="entry name" value="Methyltran_FxLD"/>
</dbReference>
<dbReference type="InterPro" id="IPR029063">
    <property type="entry name" value="SAM-dependent_MTases_sf"/>
</dbReference>
<accession>A0A2T0S6Z7</accession>
<evidence type="ECO:0000256" key="6">
    <source>
        <dbReference type="ARBA" id="ARBA00022603"/>
    </source>
</evidence>
<dbReference type="GO" id="GO:0005737">
    <property type="term" value="C:cytoplasm"/>
    <property type="evidence" value="ECO:0007669"/>
    <property type="project" value="UniProtKB-SubCell"/>
</dbReference>
<dbReference type="InterPro" id="IPR000682">
    <property type="entry name" value="PCMT"/>
</dbReference>
<gene>
    <name evidence="12" type="ORF">CLV43_12667</name>
</gene>
<dbReference type="Pfam" id="PF01135">
    <property type="entry name" value="PCMT"/>
    <property type="match status" value="1"/>
</dbReference>
<evidence type="ECO:0000256" key="9">
    <source>
        <dbReference type="ARBA" id="ARBA00030757"/>
    </source>
</evidence>
<dbReference type="CDD" id="cd02440">
    <property type="entry name" value="AdoMet_MTases"/>
    <property type="match status" value="1"/>
</dbReference>
<protein>
    <recommendedName>
        <fullName evidence="4">Protein-L-isoaspartate O-methyltransferase</fullName>
        <ecNumber evidence="3">2.1.1.77</ecNumber>
    </recommendedName>
    <alternativeName>
        <fullName evidence="11">L-isoaspartyl protein carboxyl methyltransferase</fullName>
    </alternativeName>
    <alternativeName>
        <fullName evidence="9">Protein L-isoaspartyl methyltransferase</fullName>
    </alternativeName>
    <alternativeName>
        <fullName evidence="10">Protein-beta-aspartate methyltransferase</fullName>
    </alternativeName>
</protein>
<evidence type="ECO:0000256" key="3">
    <source>
        <dbReference type="ARBA" id="ARBA00011890"/>
    </source>
</evidence>
<dbReference type="PANTHER" id="PTHR11579">
    <property type="entry name" value="PROTEIN-L-ISOASPARTATE O-METHYLTRANSFERASE"/>
    <property type="match status" value="1"/>
</dbReference>
<evidence type="ECO:0000313" key="13">
    <source>
        <dbReference type="Proteomes" id="UP000239494"/>
    </source>
</evidence>
<keyword evidence="8" id="KW-0949">S-adenosyl-L-methionine</keyword>
<dbReference type="SUPFAM" id="SSF53335">
    <property type="entry name" value="S-adenosyl-L-methionine-dependent methyltransferases"/>
    <property type="match status" value="1"/>
</dbReference>
<dbReference type="Proteomes" id="UP000239494">
    <property type="component" value="Unassembled WGS sequence"/>
</dbReference>
<keyword evidence="7 12" id="KW-0808">Transferase</keyword>
<evidence type="ECO:0000256" key="4">
    <source>
        <dbReference type="ARBA" id="ARBA00013346"/>
    </source>
</evidence>
<comment type="subcellular location">
    <subcellularLocation>
        <location evidence="1">Cytoplasm</location>
    </subcellularLocation>
</comment>
<evidence type="ECO:0000256" key="10">
    <source>
        <dbReference type="ARBA" id="ARBA00031323"/>
    </source>
</evidence>
<evidence type="ECO:0000256" key="8">
    <source>
        <dbReference type="ARBA" id="ARBA00022691"/>
    </source>
</evidence>
<evidence type="ECO:0000256" key="1">
    <source>
        <dbReference type="ARBA" id="ARBA00004496"/>
    </source>
</evidence>
<dbReference type="GO" id="GO:0004719">
    <property type="term" value="F:protein-L-isoaspartate (D-aspartate) O-methyltransferase activity"/>
    <property type="evidence" value="ECO:0007669"/>
    <property type="project" value="UniProtKB-EC"/>
</dbReference>
<evidence type="ECO:0000256" key="2">
    <source>
        <dbReference type="ARBA" id="ARBA00005369"/>
    </source>
</evidence>
<keyword evidence="13" id="KW-1185">Reference proteome</keyword>
<sequence length="398" mass="43049">MVEHMKEQGWLRSDEVAAALTRVPREMFTPGTPLETVYAAETVVITKRDEHGAPMSSVSAPRIQALMLQQAHLYPGMKVLEIGSGGYNAALIAELVGPGGEVTTVDIDAEVVGRARECLTAAGYERVRVVLADAEHGVPEFAPYDRIIVTVGAWDIPPAWIDQLTDDGMIVVPLRMRGLTRSVAFIRDGIRLVSSDHEMCGFVPMQGIGARAEQVVELHGEDVHLRVDEAQALDTDGLREALKGARVERWSGVTVGPMESFDGLDMWLMSAADSFALLTATSDAIDDGLVGPVAVAGTKAIVSGTTLAYRVKPRALDVKRTRFEFGVLAHGPDADRLAKYFIDLIKAWDREHRHGPGSQLTAIPVSASPRDFPAGRLIDKQHVQVVISWSRHGGGNGP</sequence>